<organism evidence="7 8">
    <name type="scientific">Jatrophihabitans lederbergiae</name>
    <dbReference type="NCBI Taxonomy" id="3075547"/>
    <lineage>
        <taxon>Bacteria</taxon>
        <taxon>Bacillati</taxon>
        <taxon>Actinomycetota</taxon>
        <taxon>Actinomycetes</taxon>
        <taxon>Jatrophihabitantales</taxon>
        <taxon>Jatrophihabitantaceae</taxon>
        <taxon>Jatrophihabitans</taxon>
    </lineage>
</organism>
<evidence type="ECO:0000259" key="5">
    <source>
        <dbReference type="Pfam" id="PF01526"/>
    </source>
</evidence>
<dbReference type="RefSeq" id="WP_311425017.1">
    <property type="nucleotide sequence ID" value="NZ_JAVREH010000057.1"/>
</dbReference>
<proteinExistence type="inferred from homology"/>
<evidence type="ECO:0000256" key="4">
    <source>
        <dbReference type="ARBA" id="ARBA00023172"/>
    </source>
</evidence>
<dbReference type="InterPro" id="IPR047653">
    <property type="entry name" value="Tn3-like_transpos"/>
</dbReference>
<keyword evidence="3" id="KW-0238">DNA-binding</keyword>
<keyword evidence="4" id="KW-0233">DNA recombination</keyword>
<feature type="domain" description="DUF4158" evidence="6">
    <location>
        <begin position="14"/>
        <end position="173"/>
    </location>
</feature>
<feature type="domain" description="Tn3 transposase DDE" evidence="5">
    <location>
        <begin position="585"/>
        <end position="973"/>
    </location>
</feature>
<evidence type="ECO:0000256" key="2">
    <source>
        <dbReference type="ARBA" id="ARBA00022578"/>
    </source>
</evidence>
<sequence>MAAERGVGFAADKIVQWGRYAGDPTPEQLTRYFHLSPTDLEYARRRRSPATQLGYGVQLGTVRFLGTFTAVAGIPRSVIAEVARQLELDASQWPDYVASRAREVHQVDIRLEHSYHVFGQDTAHVAFLRWLWDRAWTANDSASQLLDLATGWLVEHQILLPGFTVLQRLCSTARDRATRLASRRIASQVSPDRRHDLKSLLEVAAGENTSRLEQLRRPPRQPSIDGLIAALQRLARVQRLGATVIQLDGVPASRTARMVTEAMQVKAQRIRRHSPERRDATLALFARHLHATAHDDVIDVLLIVLHDLTAKVERLGEQERLRTLGDLDAAALLLARAAQALLDPTVADSRVRATALQHTSRSELETAIARVHAIVAHPGDRVAAGMRARYPHIRRFLPALLRQVTFDATTPADPALAAIRHLAAVEDGKAALSDAPTGHVGRHWTALMFRDDGTLDAGAYTLCTLDALRLAIRRRDVFVPDALRWGDPRRLLLDKTSWKRNGASVKRALDLDGGPRRLLARLGRELDNAYAHAGEVVTDEPGLLAADRTHERFKVPPLDAEPLPASTELLRDRIASLIPTSELPEVLLEVDAWTGFTRAFLPATGTARSADLALSICAALLVHACNVPYTAVSRRDVPALTEARLKWVEANYLRADTVTAANTRLVDHQAGIPLARQWGGGELTSADGLRFVVPVRSIHSGPNPRYFGTGRGITLFNYVADNYLGWASIVVTGTARDSQFLLDRILDNPTSLNPTEIVTDTASASDLNFGLCQLLGYRYMPRLADLPDRRLFRIHPGRDYGPLNPLARHRINIGLIRDHWDDICRVVGTLHTKAAVPSEVIRALQRAGRPVVLARAIAEIGKVVRTIATLDYATRPEQRRRILIQLNRQESRHALARAVCHGRRGQIHQAYRSGQEQQLGALGLVTNAIVLWNTTYMNHAIDHIDRSGTPTAESDQERLSPLQHEQVNLHGRYSFLLPDQLRAGELRPLLTGCDG</sequence>
<protein>
    <submittedName>
        <fullName evidence="7">Tn3 family transposase</fullName>
    </submittedName>
</protein>
<comment type="similarity">
    <text evidence="1">Belongs to the transposase 7 family.</text>
</comment>
<keyword evidence="8" id="KW-1185">Reference proteome</keyword>
<evidence type="ECO:0000256" key="1">
    <source>
        <dbReference type="ARBA" id="ARBA00009402"/>
    </source>
</evidence>
<reference evidence="8" key="1">
    <citation type="submission" date="2023-07" db="EMBL/GenBank/DDBJ databases">
        <title>30 novel species of actinomycetes from the DSMZ collection.</title>
        <authorList>
            <person name="Nouioui I."/>
        </authorList>
    </citation>
    <scope>NUCLEOTIDE SEQUENCE [LARGE SCALE GENOMIC DNA]</scope>
    <source>
        <strain evidence="8">DSM 44399</strain>
    </source>
</reference>
<dbReference type="Proteomes" id="UP001183176">
    <property type="component" value="Unassembled WGS sequence"/>
</dbReference>
<dbReference type="Pfam" id="PF13700">
    <property type="entry name" value="DUF4158"/>
    <property type="match status" value="1"/>
</dbReference>
<gene>
    <name evidence="7" type="ORF">RM423_21080</name>
</gene>
<dbReference type="Pfam" id="PF01526">
    <property type="entry name" value="DDE_Tnp_Tn3"/>
    <property type="match status" value="1"/>
</dbReference>
<dbReference type="InterPro" id="IPR025296">
    <property type="entry name" value="DUF4158"/>
</dbReference>
<name>A0ABU2JHZ1_9ACTN</name>
<evidence type="ECO:0000313" key="8">
    <source>
        <dbReference type="Proteomes" id="UP001183176"/>
    </source>
</evidence>
<keyword evidence="2" id="KW-0815">Transposition</keyword>
<dbReference type="NCBIfam" id="NF033527">
    <property type="entry name" value="transpos_Tn3"/>
    <property type="match status" value="1"/>
</dbReference>
<evidence type="ECO:0000313" key="7">
    <source>
        <dbReference type="EMBL" id="MDT0263873.1"/>
    </source>
</evidence>
<evidence type="ECO:0000259" key="6">
    <source>
        <dbReference type="Pfam" id="PF13700"/>
    </source>
</evidence>
<accession>A0ABU2JHZ1</accession>
<dbReference type="InterPro" id="IPR002513">
    <property type="entry name" value="Tn3_Tnp_DDE_dom"/>
</dbReference>
<evidence type="ECO:0000256" key="3">
    <source>
        <dbReference type="ARBA" id="ARBA00023125"/>
    </source>
</evidence>
<comment type="caution">
    <text evidence="7">The sequence shown here is derived from an EMBL/GenBank/DDBJ whole genome shotgun (WGS) entry which is preliminary data.</text>
</comment>
<dbReference type="EMBL" id="JAVREH010000057">
    <property type="protein sequence ID" value="MDT0263873.1"/>
    <property type="molecule type" value="Genomic_DNA"/>
</dbReference>